<accession>A0ACB7SG31</accession>
<keyword evidence="2" id="KW-1185">Reference proteome</keyword>
<dbReference type="Proteomes" id="UP000821845">
    <property type="component" value="Chromosome 4"/>
</dbReference>
<dbReference type="EMBL" id="CM023484">
    <property type="protein sequence ID" value="KAH6932901.1"/>
    <property type="molecule type" value="Genomic_DNA"/>
</dbReference>
<protein>
    <submittedName>
        <fullName evidence="1">Uncharacterized protein</fullName>
    </submittedName>
</protein>
<organism evidence="1 2">
    <name type="scientific">Hyalomma asiaticum</name>
    <name type="common">Tick</name>
    <dbReference type="NCBI Taxonomy" id="266040"/>
    <lineage>
        <taxon>Eukaryota</taxon>
        <taxon>Metazoa</taxon>
        <taxon>Ecdysozoa</taxon>
        <taxon>Arthropoda</taxon>
        <taxon>Chelicerata</taxon>
        <taxon>Arachnida</taxon>
        <taxon>Acari</taxon>
        <taxon>Parasitiformes</taxon>
        <taxon>Ixodida</taxon>
        <taxon>Ixodoidea</taxon>
        <taxon>Ixodidae</taxon>
        <taxon>Hyalomminae</taxon>
        <taxon>Hyalomma</taxon>
    </lineage>
</organism>
<evidence type="ECO:0000313" key="1">
    <source>
        <dbReference type="EMBL" id="KAH6932901.1"/>
    </source>
</evidence>
<comment type="caution">
    <text evidence="1">The sequence shown here is derived from an EMBL/GenBank/DDBJ whole genome shotgun (WGS) entry which is preliminary data.</text>
</comment>
<gene>
    <name evidence="1" type="ORF">HPB50_010631</name>
</gene>
<evidence type="ECO:0000313" key="2">
    <source>
        <dbReference type="Proteomes" id="UP000821845"/>
    </source>
</evidence>
<sequence length="178" mass="18978">MVVGTPSQENATRYVNFEAITVASQDHEVSAYVAALHATCKGVIRGIPLSDSPEAIDRKIVNARDPLALGAKRIKTTSAVIVQFDGYKVPNYVSYGGTLIKCTLYRKQVDVCYACGRFGHRSDVCPTLQCAGLAENISSKNITFLNRYAVCAAANSSLHPGNASTDIRHPISSGAGEA</sequence>
<name>A0ACB7SG31_HYAAI</name>
<proteinExistence type="predicted"/>
<reference evidence="1" key="1">
    <citation type="submission" date="2020-05" db="EMBL/GenBank/DDBJ databases">
        <title>Large-scale comparative analyses of tick genomes elucidate their genetic diversity and vector capacities.</title>
        <authorList>
            <person name="Jia N."/>
            <person name="Wang J."/>
            <person name="Shi W."/>
            <person name="Du L."/>
            <person name="Sun Y."/>
            <person name="Zhan W."/>
            <person name="Jiang J."/>
            <person name="Wang Q."/>
            <person name="Zhang B."/>
            <person name="Ji P."/>
            <person name="Sakyi L.B."/>
            <person name="Cui X."/>
            <person name="Yuan T."/>
            <person name="Jiang B."/>
            <person name="Yang W."/>
            <person name="Lam T.T.-Y."/>
            <person name="Chang Q."/>
            <person name="Ding S."/>
            <person name="Wang X."/>
            <person name="Zhu J."/>
            <person name="Ruan X."/>
            <person name="Zhao L."/>
            <person name="Wei J."/>
            <person name="Que T."/>
            <person name="Du C."/>
            <person name="Cheng J."/>
            <person name="Dai P."/>
            <person name="Han X."/>
            <person name="Huang E."/>
            <person name="Gao Y."/>
            <person name="Liu J."/>
            <person name="Shao H."/>
            <person name="Ye R."/>
            <person name="Li L."/>
            <person name="Wei W."/>
            <person name="Wang X."/>
            <person name="Wang C."/>
            <person name="Yang T."/>
            <person name="Huo Q."/>
            <person name="Li W."/>
            <person name="Guo W."/>
            <person name="Chen H."/>
            <person name="Zhou L."/>
            <person name="Ni X."/>
            <person name="Tian J."/>
            <person name="Zhou Y."/>
            <person name="Sheng Y."/>
            <person name="Liu T."/>
            <person name="Pan Y."/>
            <person name="Xia L."/>
            <person name="Li J."/>
            <person name="Zhao F."/>
            <person name="Cao W."/>
        </authorList>
    </citation>
    <scope>NUCLEOTIDE SEQUENCE</scope>
    <source>
        <strain evidence="1">Hyas-2018</strain>
    </source>
</reference>